<evidence type="ECO:0000256" key="1">
    <source>
        <dbReference type="ARBA" id="ARBA00004651"/>
    </source>
</evidence>
<gene>
    <name evidence="8" type="ORF">J5V96_06920</name>
</gene>
<feature type="transmembrane region" description="Helical" evidence="7">
    <location>
        <begin position="114"/>
        <end position="137"/>
    </location>
</feature>
<feature type="transmembrane region" description="Helical" evidence="7">
    <location>
        <begin position="454"/>
        <end position="473"/>
    </location>
</feature>
<keyword evidence="6 7" id="KW-0472">Membrane</keyword>
<keyword evidence="4 7" id="KW-0812">Transmembrane</keyword>
<evidence type="ECO:0000256" key="2">
    <source>
        <dbReference type="ARBA" id="ARBA00007430"/>
    </source>
</evidence>
<proteinExistence type="inferred from homology"/>
<dbReference type="GO" id="GO:0005886">
    <property type="term" value="C:plasma membrane"/>
    <property type="evidence" value="ECO:0007669"/>
    <property type="project" value="UniProtKB-SubCell"/>
</dbReference>
<keyword evidence="3" id="KW-1003">Cell membrane</keyword>
<feature type="transmembrane region" description="Helical" evidence="7">
    <location>
        <begin position="89"/>
        <end position="108"/>
    </location>
</feature>
<feature type="transmembrane region" description="Helical" evidence="7">
    <location>
        <begin position="337"/>
        <end position="356"/>
    </location>
</feature>
<feature type="transmembrane region" description="Helical" evidence="7">
    <location>
        <begin position="297"/>
        <end position="317"/>
    </location>
</feature>
<evidence type="ECO:0000256" key="7">
    <source>
        <dbReference type="SAM" id="Phobius"/>
    </source>
</evidence>
<feature type="transmembrane region" description="Helical" evidence="7">
    <location>
        <begin position="363"/>
        <end position="382"/>
    </location>
</feature>
<protein>
    <submittedName>
        <fullName evidence="8">Oligosaccharide flippase family protein</fullName>
    </submittedName>
</protein>
<evidence type="ECO:0000256" key="6">
    <source>
        <dbReference type="ARBA" id="ARBA00023136"/>
    </source>
</evidence>
<feature type="transmembrane region" description="Helical" evidence="7">
    <location>
        <begin position="53"/>
        <end position="77"/>
    </location>
</feature>
<evidence type="ECO:0000256" key="5">
    <source>
        <dbReference type="ARBA" id="ARBA00022989"/>
    </source>
</evidence>
<reference evidence="8" key="1">
    <citation type="submission" date="2021-03" db="EMBL/GenBank/DDBJ databases">
        <title>Microbacterium sp. nov., a novel actinobacterium isolated from cow dung.</title>
        <authorList>
            <person name="Zhang L."/>
        </authorList>
    </citation>
    <scope>NUCLEOTIDE SEQUENCE</scope>
    <source>
        <strain evidence="8">NEAU-LLB</strain>
    </source>
</reference>
<organism evidence="8 9">
    <name type="scientific">Microbacterium stercoris</name>
    <dbReference type="NCBI Taxonomy" id="2820289"/>
    <lineage>
        <taxon>Bacteria</taxon>
        <taxon>Bacillati</taxon>
        <taxon>Actinomycetota</taxon>
        <taxon>Actinomycetes</taxon>
        <taxon>Micrococcales</taxon>
        <taxon>Microbacteriaceae</taxon>
        <taxon>Microbacterium</taxon>
    </lineage>
</organism>
<keyword evidence="9" id="KW-1185">Reference proteome</keyword>
<dbReference type="EMBL" id="JAGFOA010000002">
    <property type="protein sequence ID" value="MBO3663241.1"/>
    <property type="molecule type" value="Genomic_DNA"/>
</dbReference>
<comment type="subcellular location">
    <subcellularLocation>
        <location evidence="1">Cell membrane</location>
        <topology evidence="1">Multi-pass membrane protein</topology>
    </subcellularLocation>
</comment>
<comment type="caution">
    <text evidence="8">The sequence shown here is derived from an EMBL/GenBank/DDBJ whole genome shotgun (WGS) entry which is preliminary data.</text>
</comment>
<feature type="transmembrane region" description="Helical" evidence="7">
    <location>
        <begin position="158"/>
        <end position="181"/>
    </location>
</feature>
<comment type="similarity">
    <text evidence="2">Belongs to the polysaccharide synthase family.</text>
</comment>
<feature type="transmembrane region" description="Helical" evidence="7">
    <location>
        <begin position="428"/>
        <end position="448"/>
    </location>
</feature>
<dbReference type="RefSeq" id="WP_208502028.1">
    <property type="nucleotide sequence ID" value="NZ_JAGFOA010000002.1"/>
</dbReference>
<dbReference type="Pfam" id="PF13440">
    <property type="entry name" value="Polysacc_synt_3"/>
    <property type="match status" value="1"/>
</dbReference>
<accession>A0A939TQL2</accession>
<dbReference type="AlphaFoldDB" id="A0A939TQL2"/>
<evidence type="ECO:0000256" key="3">
    <source>
        <dbReference type="ARBA" id="ARBA00022475"/>
    </source>
</evidence>
<dbReference type="PANTHER" id="PTHR30250:SF10">
    <property type="entry name" value="LIPOPOLYSACCHARIDE BIOSYNTHESIS PROTEIN WZXC"/>
    <property type="match status" value="1"/>
</dbReference>
<evidence type="ECO:0000256" key="4">
    <source>
        <dbReference type="ARBA" id="ARBA00022692"/>
    </source>
</evidence>
<sequence length="502" mass="50737">MSAPAAPTATGGLAGRAAAGVLWTTGQKWGARLFGLATLALLTRLLTPADFGVVAIGLAIVPFLYLLSDLGFAAYLVQAESPTDRTLSTAFWYSAAAGLVLAGGVWFAGPAVEALLGIAGSGTVISGFAPAALAVALGSVPLAILRRRMAFGRLAAQGLVAGVLGQVAAVALALLGAGAMALVAQTVVQQAAATLAAAVSARWRPRLAFDPREFRAMARFGVNVVGVELVAIGRAWAENAIVALVLGVTGLGYLSIAQRLVQTAQDLGATSIVPVSTVVFAQIRAGRERLAAAYRRAQGMISLIVIPLMAMIVVAAPELTALVFGAQWDASADPARAYAVAGVLTLGATLDHGLFLGLGRSGVWFAYGLAVDAVTVLVTWLLAPFGLLAIAIGFAGVALAATLARWPLVARQLGTAWTMLAAPFVRSLAMGSLAVAGGLAAIALAAALPGPARAAIAGAAVIAVSALAARLLLPEAFAEARALAARGLATVRRGRAPRERTA</sequence>
<dbReference type="PANTHER" id="PTHR30250">
    <property type="entry name" value="PST FAMILY PREDICTED COLANIC ACID TRANSPORTER"/>
    <property type="match status" value="1"/>
</dbReference>
<feature type="transmembrane region" description="Helical" evidence="7">
    <location>
        <begin position="388"/>
        <end position="408"/>
    </location>
</feature>
<evidence type="ECO:0000313" key="9">
    <source>
        <dbReference type="Proteomes" id="UP000680132"/>
    </source>
</evidence>
<feature type="transmembrane region" description="Helical" evidence="7">
    <location>
        <begin position="239"/>
        <end position="256"/>
    </location>
</feature>
<evidence type="ECO:0000313" key="8">
    <source>
        <dbReference type="EMBL" id="MBO3663241.1"/>
    </source>
</evidence>
<keyword evidence="5 7" id="KW-1133">Transmembrane helix</keyword>
<name>A0A939TQL2_9MICO</name>
<dbReference type="Proteomes" id="UP000680132">
    <property type="component" value="Unassembled WGS sequence"/>
</dbReference>
<dbReference type="InterPro" id="IPR050833">
    <property type="entry name" value="Poly_Biosynth_Transport"/>
</dbReference>